<dbReference type="Gene3D" id="2.60.40.10">
    <property type="entry name" value="Immunoglobulins"/>
    <property type="match status" value="1"/>
</dbReference>
<evidence type="ECO:0000313" key="2">
    <source>
        <dbReference type="EMBL" id="VAW92940.1"/>
    </source>
</evidence>
<dbReference type="GO" id="GO:0004252">
    <property type="term" value="F:serine-type endopeptidase activity"/>
    <property type="evidence" value="ECO:0007669"/>
    <property type="project" value="InterPro"/>
</dbReference>
<protein>
    <recommendedName>
        <fullName evidence="1">Ig-like domain-containing protein</fullName>
    </recommendedName>
</protein>
<dbReference type="EMBL" id="UOFU01000015">
    <property type="protein sequence ID" value="VAW92940.1"/>
    <property type="molecule type" value="Genomic_DNA"/>
</dbReference>
<proteinExistence type="predicted"/>
<dbReference type="Gene3D" id="3.40.50.200">
    <property type="entry name" value="Peptidase S8/S53 domain"/>
    <property type="match status" value="1"/>
</dbReference>
<dbReference type="AlphaFoldDB" id="A0A3B0ZUQ6"/>
<dbReference type="CDD" id="cd00306">
    <property type="entry name" value="Peptidases_S8_S53"/>
    <property type="match status" value="1"/>
</dbReference>
<feature type="non-terminal residue" evidence="2">
    <location>
        <position position="1"/>
    </location>
</feature>
<dbReference type="InterPro" id="IPR013783">
    <property type="entry name" value="Ig-like_fold"/>
</dbReference>
<reference evidence="2" key="1">
    <citation type="submission" date="2018-06" db="EMBL/GenBank/DDBJ databases">
        <authorList>
            <person name="Zhirakovskaya E."/>
        </authorList>
    </citation>
    <scope>NUCLEOTIDE SEQUENCE</scope>
</reference>
<dbReference type="InterPro" id="IPR007110">
    <property type="entry name" value="Ig-like_dom"/>
</dbReference>
<dbReference type="SUPFAM" id="SSF52743">
    <property type="entry name" value="Subtilisin-like"/>
    <property type="match status" value="1"/>
</dbReference>
<dbReference type="Pfam" id="PF00082">
    <property type="entry name" value="Peptidase_S8"/>
    <property type="match status" value="1"/>
</dbReference>
<dbReference type="PROSITE" id="PS50835">
    <property type="entry name" value="IG_LIKE"/>
    <property type="match status" value="1"/>
</dbReference>
<dbReference type="InterPro" id="IPR000209">
    <property type="entry name" value="Peptidase_S8/S53_dom"/>
</dbReference>
<dbReference type="InterPro" id="IPR036852">
    <property type="entry name" value="Peptidase_S8/S53_dom_sf"/>
</dbReference>
<name>A0A3B0ZUQ6_9ZZZZ</name>
<gene>
    <name evidence="2" type="ORF">MNBD_GAMMA20-2526</name>
</gene>
<sequence length="759" mass="79166">ELNALLTRLNATVIKQINPPQIASIPADFPTFYLLQVNPATVAPTELAELIVGSGSKNDSDHRISSQRGLDVLTAIARENDAMGTQLGANFLMSYESDGSELSARMMMESPTGSGGEGYTQNAFQLPYMDRGSVQDIGAAEAMRLVHDADKIPGPGSKIGFMIIDAGFSSSADYPTPVLPPGSALDVPNPYRCSSDNECPWHGTSVASTALSIANNGVGVAGPASEVALPIFVQSPNPNFWDFIEYLFVTIPTAIGMLPDIINISSSVDIPAGACLTGACSALDAIGTSFRAAGILVFASAGNNGDLNIDDAGFFGSETGYIAPCEMPGVICVGGMKHASRERDASSSYGSQQGESEGSVDIYAPFSVWVHDNPGGGTSNAVMVHGTSYSSPFAASIAALIKAANPSLGPSGIWALMRDNAHTEGGIGVHRWVNAYGAVRAALGENAPPFVQITSPSEGAEYSWKAAYAPLFCAVEDDGEASELSFAWSSSLDGAIGGTSASSNTGPLSSLGVHEITCTVTDGPYTVSDTISINVVNDPPNITITFPPASAEFFTGQAIALTSTPTDINDNLASVTWEVRAASTTVWRGVGINTTIPAGTLLSMNYTLVATATDTEGESDMSVIELQINPDPVDIPPSITNLTISAIPADDPFDNPPASYYIDSCPVDVNGPMPGYGTCQRLVFSATVSDDNSLPGGENFPSTWKIYLSGTLIDTQTGFGSMHPFNFVDHGNYQVTLSVNDSGGNTTTVSWFFAIDGLM</sequence>
<feature type="domain" description="Ig-like" evidence="1">
    <location>
        <begin position="448"/>
        <end position="534"/>
    </location>
</feature>
<organism evidence="2">
    <name type="scientific">hydrothermal vent metagenome</name>
    <dbReference type="NCBI Taxonomy" id="652676"/>
    <lineage>
        <taxon>unclassified sequences</taxon>
        <taxon>metagenomes</taxon>
        <taxon>ecological metagenomes</taxon>
    </lineage>
</organism>
<dbReference type="GO" id="GO:0006508">
    <property type="term" value="P:proteolysis"/>
    <property type="evidence" value="ECO:0007669"/>
    <property type="project" value="InterPro"/>
</dbReference>
<evidence type="ECO:0000259" key="1">
    <source>
        <dbReference type="PROSITE" id="PS50835"/>
    </source>
</evidence>
<dbReference type="PROSITE" id="PS51892">
    <property type="entry name" value="SUBTILASE"/>
    <property type="match status" value="1"/>
</dbReference>
<accession>A0A3B0ZUQ6</accession>